<dbReference type="InterPro" id="IPR007705">
    <property type="entry name" value="Vesicle_trsprt_v-SNARE_N"/>
</dbReference>
<gene>
    <name evidence="11" type="ORF">M427DRAFT_148915</name>
</gene>
<dbReference type="InterPro" id="IPR010989">
    <property type="entry name" value="SNARE"/>
</dbReference>
<reference evidence="11 12" key="1">
    <citation type="journal article" date="2015" name="Genome Biol. Evol.">
        <title>Phylogenomic analyses indicate that early fungi evolved digesting cell walls of algal ancestors of land plants.</title>
        <authorList>
            <person name="Chang Y."/>
            <person name="Wang S."/>
            <person name="Sekimoto S."/>
            <person name="Aerts A.L."/>
            <person name="Choi C."/>
            <person name="Clum A."/>
            <person name="LaButti K.M."/>
            <person name="Lindquist E.A."/>
            <person name="Yee Ngan C."/>
            <person name="Ohm R.A."/>
            <person name="Salamov A.A."/>
            <person name="Grigoriev I.V."/>
            <person name="Spatafora J.W."/>
            <person name="Berbee M.L."/>
        </authorList>
    </citation>
    <scope>NUCLEOTIDE SEQUENCE [LARGE SCALE GENOMIC DNA]</scope>
    <source>
        <strain evidence="11 12">JEL478</strain>
    </source>
</reference>
<dbReference type="GO" id="GO:0016236">
    <property type="term" value="P:macroautophagy"/>
    <property type="evidence" value="ECO:0007669"/>
    <property type="project" value="TreeGrafter"/>
</dbReference>
<keyword evidence="12" id="KW-1185">Reference proteome</keyword>
<dbReference type="Pfam" id="PF12352">
    <property type="entry name" value="V-SNARE_C"/>
    <property type="match status" value="1"/>
</dbReference>
<comment type="subcellular location">
    <subcellularLocation>
        <location evidence="1">Membrane</location>
        <topology evidence="1">Single-pass type IV membrane protein</topology>
    </subcellularLocation>
</comment>
<feature type="domain" description="T-SNARE coiled-coil homology" evidence="10">
    <location>
        <begin position="210"/>
        <end position="277"/>
    </location>
</feature>
<evidence type="ECO:0000256" key="1">
    <source>
        <dbReference type="ARBA" id="ARBA00004211"/>
    </source>
</evidence>
<comment type="similarity">
    <text evidence="2">Belongs to the VTI1 family.</text>
</comment>
<dbReference type="PANTHER" id="PTHR21230">
    <property type="entry name" value="VESICLE TRANSPORT V-SNARE PROTEIN VTI1-RELATED"/>
    <property type="match status" value="1"/>
</dbReference>
<dbReference type="Proteomes" id="UP000070544">
    <property type="component" value="Unassembled WGS sequence"/>
</dbReference>
<dbReference type="Gene3D" id="1.20.58.400">
    <property type="entry name" value="t-snare proteins"/>
    <property type="match status" value="1"/>
</dbReference>
<dbReference type="FunFam" id="1.20.5.110:FF:000002">
    <property type="entry name" value="Vesicle transport through interaction with t-SNAREsB"/>
    <property type="match status" value="1"/>
</dbReference>
<organism evidence="11 12">
    <name type="scientific">Gonapodya prolifera (strain JEL478)</name>
    <name type="common">Monoblepharis prolifera</name>
    <dbReference type="NCBI Taxonomy" id="1344416"/>
    <lineage>
        <taxon>Eukaryota</taxon>
        <taxon>Fungi</taxon>
        <taxon>Fungi incertae sedis</taxon>
        <taxon>Chytridiomycota</taxon>
        <taxon>Chytridiomycota incertae sedis</taxon>
        <taxon>Monoblepharidomycetes</taxon>
        <taxon>Monoblepharidales</taxon>
        <taxon>Gonapodyaceae</taxon>
        <taxon>Gonapodya</taxon>
    </lineage>
</organism>
<dbReference type="GO" id="GO:0006891">
    <property type="term" value="P:intra-Golgi vesicle-mediated transport"/>
    <property type="evidence" value="ECO:0007669"/>
    <property type="project" value="TreeGrafter"/>
</dbReference>
<dbReference type="CDD" id="cd15862">
    <property type="entry name" value="SNARE_Vti1"/>
    <property type="match status" value="1"/>
</dbReference>
<dbReference type="GO" id="GO:0000149">
    <property type="term" value="F:SNARE binding"/>
    <property type="evidence" value="ECO:0007669"/>
    <property type="project" value="TreeGrafter"/>
</dbReference>
<dbReference type="GO" id="GO:0048280">
    <property type="term" value="P:vesicle fusion with Golgi apparatus"/>
    <property type="evidence" value="ECO:0007669"/>
    <property type="project" value="TreeGrafter"/>
</dbReference>
<evidence type="ECO:0000256" key="3">
    <source>
        <dbReference type="ARBA" id="ARBA00022448"/>
    </source>
</evidence>
<dbReference type="GO" id="GO:0005484">
    <property type="term" value="F:SNAP receptor activity"/>
    <property type="evidence" value="ECO:0007669"/>
    <property type="project" value="TreeGrafter"/>
</dbReference>
<keyword evidence="4" id="KW-0812">Transmembrane</keyword>
<evidence type="ECO:0000256" key="9">
    <source>
        <dbReference type="SAM" id="Coils"/>
    </source>
</evidence>
<evidence type="ECO:0000313" key="12">
    <source>
        <dbReference type="Proteomes" id="UP000070544"/>
    </source>
</evidence>
<dbReference type="GO" id="GO:0005789">
    <property type="term" value="C:endoplasmic reticulum membrane"/>
    <property type="evidence" value="ECO:0007669"/>
    <property type="project" value="TreeGrafter"/>
</dbReference>
<keyword evidence="7 9" id="KW-0175">Coiled coil</keyword>
<dbReference type="SMART" id="SM00397">
    <property type="entry name" value="t_SNARE"/>
    <property type="match status" value="1"/>
</dbReference>
<accession>A0A139A0M7</accession>
<dbReference type="GO" id="GO:0042147">
    <property type="term" value="P:retrograde transport, endosome to Golgi"/>
    <property type="evidence" value="ECO:0007669"/>
    <property type="project" value="TreeGrafter"/>
</dbReference>
<dbReference type="SUPFAM" id="SSF58038">
    <property type="entry name" value="SNARE fusion complex"/>
    <property type="match status" value="1"/>
</dbReference>
<dbReference type="GO" id="GO:0031201">
    <property type="term" value="C:SNARE complex"/>
    <property type="evidence" value="ECO:0007669"/>
    <property type="project" value="TreeGrafter"/>
</dbReference>
<evidence type="ECO:0000256" key="2">
    <source>
        <dbReference type="ARBA" id="ARBA00006108"/>
    </source>
</evidence>
<proteinExistence type="inferred from homology"/>
<dbReference type="GO" id="GO:0012507">
    <property type="term" value="C:ER to Golgi transport vesicle membrane"/>
    <property type="evidence" value="ECO:0007669"/>
    <property type="project" value="TreeGrafter"/>
</dbReference>
<name>A0A139A0M7_GONPJ</name>
<evidence type="ECO:0000256" key="7">
    <source>
        <dbReference type="ARBA" id="ARBA00023054"/>
    </source>
</evidence>
<evidence type="ECO:0000313" key="11">
    <source>
        <dbReference type="EMBL" id="KXS10337.1"/>
    </source>
</evidence>
<dbReference type="GO" id="GO:0006896">
    <property type="term" value="P:Golgi to vacuole transport"/>
    <property type="evidence" value="ECO:0007669"/>
    <property type="project" value="TreeGrafter"/>
</dbReference>
<keyword evidence="3" id="KW-0813">Transport</keyword>
<dbReference type="GO" id="GO:0005794">
    <property type="term" value="C:Golgi apparatus"/>
    <property type="evidence" value="ECO:0007669"/>
    <property type="project" value="TreeGrafter"/>
</dbReference>
<feature type="coiled-coil region" evidence="9">
    <location>
        <begin position="112"/>
        <end position="175"/>
    </location>
</feature>
<dbReference type="OrthoDB" id="430637at2759"/>
<dbReference type="GO" id="GO:0006886">
    <property type="term" value="P:intracellular protein transport"/>
    <property type="evidence" value="ECO:0007669"/>
    <property type="project" value="InterPro"/>
</dbReference>
<dbReference type="GO" id="GO:0005829">
    <property type="term" value="C:cytosol"/>
    <property type="evidence" value="ECO:0007669"/>
    <property type="project" value="GOC"/>
</dbReference>
<dbReference type="EMBL" id="KQ965830">
    <property type="protein sequence ID" value="KXS10337.1"/>
    <property type="molecule type" value="Genomic_DNA"/>
</dbReference>
<sequence length="308" mass="34221">MSDPSASAIFETYEREFQSLSHELLTKLAESIPQAESLGSTSGRVMVGSCTRLTEMGRSRNVSSKAGSSEEGRVLDPRTKETALAVYGNLVPVLGDEQDAGLRQKAYLRALLDTKKQLLNQTDREIDEAEEIVSQMEMELLSLPQQIRVRLQPRVKAYKTELEKLRKDAKRLRSTISSSFDRAALLSRPVPSPRPPSLDAAVADSDARVRLLGGTARLEDASRRLDAAQRIALETEQVGVGTLGVLQQQREQILRTRDTLSNADGFIAQSQRVLKGMQRRMMTNKLITGAIVVVLVAMIILIIYLKWF</sequence>
<dbReference type="SUPFAM" id="SSF47661">
    <property type="entry name" value="t-snare proteins"/>
    <property type="match status" value="1"/>
</dbReference>
<keyword evidence="6" id="KW-1133">Transmembrane helix</keyword>
<protein>
    <submittedName>
        <fullName evidence="11">V-snare-domain-containing protein</fullName>
    </submittedName>
</protein>
<dbReference type="PANTHER" id="PTHR21230:SF26">
    <property type="entry name" value="VESICLE TRANSPORT THROUGH INTERACTION WITH T-SNARES HOMOLOG 1A"/>
    <property type="match status" value="1"/>
</dbReference>
<dbReference type="AlphaFoldDB" id="A0A139A0M7"/>
<evidence type="ECO:0000256" key="6">
    <source>
        <dbReference type="ARBA" id="ARBA00022989"/>
    </source>
</evidence>
<evidence type="ECO:0000259" key="10">
    <source>
        <dbReference type="SMART" id="SM00397"/>
    </source>
</evidence>
<evidence type="ECO:0000256" key="4">
    <source>
        <dbReference type="ARBA" id="ARBA00022692"/>
    </source>
</evidence>
<dbReference type="InterPro" id="IPR038407">
    <property type="entry name" value="v-SNARE_N_sf"/>
</dbReference>
<keyword evidence="5" id="KW-0653">Protein transport</keyword>
<dbReference type="STRING" id="1344416.A0A139A0M7"/>
<dbReference type="GO" id="GO:0031902">
    <property type="term" value="C:late endosome membrane"/>
    <property type="evidence" value="ECO:0007669"/>
    <property type="project" value="TreeGrafter"/>
</dbReference>
<keyword evidence="8" id="KW-0472">Membrane</keyword>
<evidence type="ECO:0000256" key="8">
    <source>
        <dbReference type="ARBA" id="ARBA00023136"/>
    </source>
</evidence>
<evidence type="ECO:0000256" key="5">
    <source>
        <dbReference type="ARBA" id="ARBA00022927"/>
    </source>
</evidence>
<dbReference type="InterPro" id="IPR000727">
    <property type="entry name" value="T_SNARE_dom"/>
</dbReference>
<dbReference type="Gene3D" id="1.20.5.110">
    <property type="match status" value="1"/>
</dbReference>
<dbReference type="Pfam" id="PF05008">
    <property type="entry name" value="V-SNARE"/>
    <property type="match status" value="1"/>
</dbReference>